<dbReference type="InterPro" id="IPR050173">
    <property type="entry name" value="ABC_transporter_C-like"/>
</dbReference>
<keyword evidence="3" id="KW-0547">Nucleotide-binding</keyword>
<protein>
    <recommendedName>
        <fullName evidence="8">ABC transmembrane type-1 domain-containing protein</fullName>
    </recommendedName>
</protein>
<feature type="transmembrane region" description="Helical" evidence="7">
    <location>
        <begin position="25"/>
        <end position="51"/>
    </location>
</feature>
<evidence type="ECO:0000256" key="1">
    <source>
        <dbReference type="ARBA" id="ARBA00022448"/>
    </source>
</evidence>
<dbReference type="InterPro" id="IPR011527">
    <property type="entry name" value="ABC1_TM_dom"/>
</dbReference>
<evidence type="ECO:0000256" key="2">
    <source>
        <dbReference type="ARBA" id="ARBA00022692"/>
    </source>
</evidence>
<dbReference type="Pfam" id="PF00005">
    <property type="entry name" value="ABC_tran"/>
    <property type="match status" value="1"/>
</dbReference>
<accession>A0ABN9PUV9</accession>
<evidence type="ECO:0000256" key="6">
    <source>
        <dbReference type="ARBA" id="ARBA00023136"/>
    </source>
</evidence>
<comment type="caution">
    <text evidence="9">The sequence shown here is derived from an EMBL/GenBank/DDBJ whole genome shotgun (WGS) entry which is preliminary data.</text>
</comment>
<dbReference type="SUPFAM" id="SSF52540">
    <property type="entry name" value="P-loop containing nucleoside triphosphate hydrolases"/>
    <property type="match status" value="1"/>
</dbReference>
<feature type="transmembrane region" description="Helical" evidence="7">
    <location>
        <begin position="149"/>
        <end position="168"/>
    </location>
</feature>
<dbReference type="InterPro" id="IPR003439">
    <property type="entry name" value="ABC_transporter-like_ATP-bd"/>
</dbReference>
<evidence type="ECO:0000256" key="5">
    <source>
        <dbReference type="ARBA" id="ARBA00022989"/>
    </source>
</evidence>
<keyword evidence="4" id="KW-0067">ATP-binding</keyword>
<dbReference type="InterPro" id="IPR036640">
    <property type="entry name" value="ABC1_TM_sf"/>
</dbReference>
<keyword evidence="6 7" id="KW-0472">Membrane</keyword>
<evidence type="ECO:0000313" key="10">
    <source>
        <dbReference type="Proteomes" id="UP001189429"/>
    </source>
</evidence>
<dbReference type="InterPro" id="IPR027417">
    <property type="entry name" value="P-loop_NTPase"/>
</dbReference>
<dbReference type="SUPFAM" id="SSF90123">
    <property type="entry name" value="ABC transporter transmembrane region"/>
    <property type="match status" value="1"/>
</dbReference>
<name>A0ABN9PUV9_9DINO</name>
<keyword evidence="5 7" id="KW-1133">Transmembrane helix</keyword>
<sequence>MQVDAGKAEYLALSSHTLWDGIFQVVGYSVLLVQFIGPAGLAGLALLLALLPVSARMQRGLSAANRAALKTSGERVARTGEILSGIRAIRQTGWEGVFEKQVRGLREKELAAQRKRSLLGACLISVFSALPPFMTTVVLLAYAALGPGAGAGGAVFNPATVFTALTLLNQIRFPLLFYPGALEALSEGRAALQRIASFLALEETPPRAAAAPGARAALVAAPGRYQLSPDADLALVLEEPLEIQEGELVAVVGAVGSGKSSLLRALLGELPRAGLAAPPGRVAYCAQKPWVPTGSLEDIVTAGAPLDAPLFELACRAAAVDFARRGDELSAATLSGGQQAR</sequence>
<keyword evidence="2 7" id="KW-0812">Transmembrane</keyword>
<keyword evidence="10" id="KW-1185">Reference proteome</keyword>
<gene>
    <name evidence="9" type="ORF">PCOR1329_LOCUS6081</name>
</gene>
<evidence type="ECO:0000256" key="7">
    <source>
        <dbReference type="SAM" id="Phobius"/>
    </source>
</evidence>
<evidence type="ECO:0000313" key="9">
    <source>
        <dbReference type="EMBL" id="CAK0796800.1"/>
    </source>
</evidence>
<proteinExistence type="predicted"/>
<dbReference type="PANTHER" id="PTHR24223">
    <property type="entry name" value="ATP-BINDING CASSETTE SUB-FAMILY C"/>
    <property type="match status" value="1"/>
</dbReference>
<dbReference type="PROSITE" id="PS50929">
    <property type="entry name" value="ABC_TM1F"/>
    <property type="match status" value="1"/>
</dbReference>
<dbReference type="Proteomes" id="UP001189429">
    <property type="component" value="Unassembled WGS sequence"/>
</dbReference>
<feature type="non-terminal residue" evidence="9">
    <location>
        <position position="341"/>
    </location>
</feature>
<evidence type="ECO:0000256" key="4">
    <source>
        <dbReference type="ARBA" id="ARBA00022840"/>
    </source>
</evidence>
<dbReference type="EMBL" id="CAUYUJ010001627">
    <property type="protein sequence ID" value="CAK0796800.1"/>
    <property type="molecule type" value="Genomic_DNA"/>
</dbReference>
<dbReference type="Gene3D" id="1.20.1560.10">
    <property type="entry name" value="ABC transporter type 1, transmembrane domain"/>
    <property type="match status" value="1"/>
</dbReference>
<organism evidence="9 10">
    <name type="scientific">Prorocentrum cordatum</name>
    <dbReference type="NCBI Taxonomy" id="2364126"/>
    <lineage>
        <taxon>Eukaryota</taxon>
        <taxon>Sar</taxon>
        <taxon>Alveolata</taxon>
        <taxon>Dinophyceae</taxon>
        <taxon>Prorocentrales</taxon>
        <taxon>Prorocentraceae</taxon>
        <taxon>Prorocentrum</taxon>
    </lineage>
</organism>
<evidence type="ECO:0000256" key="3">
    <source>
        <dbReference type="ARBA" id="ARBA00022741"/>
    </source>
</evidence>
<evidence type="ECO:0000259" key="8">
    <source>
        <dbReference type="PROSITE" id="PS50929"/>
    </source>
</evidence>
<dbReference type="Gene3D" id="3.40.50.300">
    <property type="entry name" value="P-loop containing nucleotide triphosphate hydrolases"/>
    <property type="match status" value="1"/>
</dbReference>
<feature type="domain" description="ABC transmembrane type-1" evidence="8">
    <location>
        <begin position="1"/>
        <end position="187"/>
    </location>
</feature>
<feature type="transmembrane region" description="Helical" evidence="7">
    <location>
        <begin position="118"/>
        <end position="143"/>
    </location>
</feature>
<keyword evidence="1" id="KW-0813">Transport</keyword>
<dbReference type="Pfam" id="PF00664">
    <property type="entry name" value="ABC_membrane"/>
    <property type="match status" value="1"/>
</dbReference>
<reference evidence="9" key="1">
    <citation type="submission" date="2023-10" db="EMBL/GenBank/DDBJ databases">
        <authorList>
            <person name="Chen Y."/>
            <person name="Shah S."/>
            <person name="Dougan E. K."/>
            <person name="Thang M."/>
            <person name="Chan C."/>
        </authorList>
    </citation>
    <scope>NUCLEOTIDE SEQUENCE [LARGE SCALE GENOMIC DNA]</scope>
</reference>